<keyword evidence="10" id="KW-0902">Two-component regulatory system</keyword>
<keyword evidence="5 12" id="KW-0597">Phosphoprotein</keyword>
<keyword evidence="4" id="KW-0145">Chemotaxis</keyword>
<dbReference type="SMART" id="SM00260">
    <property type="entry name" value="CheW"/>
    <property type="match status" value="1"/>
</dbReference>
<dbReference type="InterPro" id="IPR051315">
    <property type="entry name" value="Bact_Chemotaxis_CheA"/>
</dbReference>
<feature type="domain" description="CheW-like" evidence="15">
    <location>
        <begin position="535"/>
        <end position="668"/>
    </location>
</feature>
<gene>
    <name evidence="18" type="ORF">GZA08_04955</name>
</gene>
<proteinExistence type="predicted"/>
<evidence type="ECO:0000256" key="6">
    <source>
        <dbReference type="ARBA" id="ARBA00022679"/>
    </source>
</evidence>
<feature type="domain" description="HPt" evidence="16">
    <location>
        <begin position="1"/>
        <end position="103"/>
    </location>
</feature>
<dbReference type="Gene3D" id="2.30.30.40">
    <property type="entry name" value="SH3 Domains"/>
    <property type="match status" value="1"/>
</dbReference>
<dbReference type="InterPro" id="IPR004105">
    <property type="entry name" value="CheA-like_dim"/>
</dbReference>
<keyword evidence="19" id="KW-1185">Reference proteome</keyword>
<dbReference type="CDD" id="cd16916">
    <property type="entry name" value="HATPase_CheA-like"/>
    <property type="match status" value="1"/>
</dbReference>
<dbReference type="Gene3D" id="3.30.565.10">
    <property type="entry name" value="Histidine kinase-like ATPase, C-terminal domain"/>
    <property type="match status" value="1"/>
</dbReference>
<evidence type="ECO:0000259" key="15">
    <source>
        <dbReference type="PROSITE" id="PS50851"/>
    </source>
</evidence>
<dbReference type="Pfam" id="PF02895">
    <property type="entry name" value="H-kinase_dim"/>
    <property type="match status" value="1"/>
</dbReference>
<dbReference type="PROSITE" id="PS50109">
    <property type="entry name" value="HIS_KIN"/>
    <property type="match status" value="1"/>
</dbReference>
<evidence type="ECO:0000256" key="12">
    <source>
        <dbReference type="PROSITE-ProRule" id="PRU00110"/>
    </source>
</evidence>
<comment type="function">
    <text evidence="11">Involved in the transmission of sensory signals from the chemoreceptors to the flagellar motors. CheA is autophosphorylated; it can transfer its phosphate group to either CheB or CheY.</text>
</comment>
<dbReference type="SMART" id="SM01231">
    <property type="entry name" value="H-kinase_dim"/>
    <property type="match status" value="1"/>
</dbReference>
<dbReference type="Gene3D" id="1.20.120.160">
    <property type="entry name" value="HPT domain"/>
    <property type="match status" value="1"/>
</dbReference>
<dbReference type="Gene3D" id="1.10.287.560">
    <property type="entry name" value="Histidine kinase CheA-like, homodimeric domain"/>
    <property type="match status" value="1"/>
</dbReference>
<dbReference type="InterPro" id="IPR036097">
    <property type="entry name" value="HisK_dim/P_sf"/>
</dbReference>
<organism evidence="18 19">
    <name type="scientific">Pseudoroseicyclus tamaricis</name>
    <dbReference type="NCBI Taxonomy" id="2705421"/>
    <lineage>
        <taxon>Bacteria</taxon>
        <taxon>Pseudomonadati</taxon>
        <taxon>Pseudomonadota</taxon>
        <taxon>Alphaproteobacteria</taxon>
        <taxon>Rhodobacterales</taxon>
        <taxon>Paracoccaceae</taxon>
        <taxon>Pseudoroseicyclus</taxon>
    </lineage>
</organism>
<dbReference type="SUPFAM" id="SSF47384">
    <property type="entry name" value="Homodimeric domain of signal transducing histidine kinase"/>
    <property type="match status" value="1"/>
</dbReference>
<dbReference type="PROSITE" id="PS51061">
    <property type="entry name" value="R3H"/>
    <property type="match status" value="1"/>
</dbReference>
<dbReference type="SMART" id="SM00073">
    <property type="entry name" value="HPT"/>
    <property type="match status" value="1"/>
</dbReference>
<protein>
    <recommendedName>
        <fullName evidence="3">Chemotaxis protein CheA</fullName>
        <ecNumber evidence="2">2.7.13.3</ecNumber>
    </recommendedName>
</protein>
<evidence type="ECO:0000256" key="13">
    <source>
        <dbReference type="SAM" id="MobiDB-lite"/>
    </source>
</evidence>
<feature type="domain" description="R3H" evidence="17">
    <location>
        <begin position="323"/>
        <end position="393"/>
    </location>
</feature>
<dbReference type="SUPFAM" id="SSF55874">
    <property type="entry name" value="ATPase domain of HSP90 chaperone/DNA topoisomerase II/histidine kinase"/>
    <property type="match status" value="1"/>
</dbReference>
<evidence type="ECO:0000256" key="8">
    <source>
        <dbReference type="ARBA" id="ARBA00022777"/>
    </source>
</evidence>
<dbReference type="SUPFAM" id="SSF50341">
    <property type="entry name" value="CheW-like"/>
    <property type="match status" value="1"/>
</dbReference>
<dbReference type="GO" id="GO:0005737">
    <property type="term" value="C:cytoplasm"/>
    <property type="evidence" value="ECO:0007669"/>
    <property type="project" value="InterPro"/>
</dbReference>
<dbReference type="SUPFAM" id="SSF47226">
    <property type="entry name" value="Histidine-containing phosphotransfer domain, HPT domain"/>
    <property type="match status" value="1"/>
</dbReference>
<dbReference type="CDD" id="cd00731">
    <property type="entry name" value="CheA_reg"/>
    <property type="match status" value="1"/>
</dbReference>
<evidence type="ECO:0000256" key="2">
    <source>
        <dbReference type="ARBA" id="ARBA00012438"/>
    </source>
</evidence>
<dbReference type="GO" id="GO:0006935">
    <property type="term" value="P:chemotaxis"/>
    <property type="evidence" value="ECO:0007669"/>
    <property type="project" value="UniProtKB-KW"/>
</dbReference>
<dbReference type="Pfam" id="PF01584">
    <property type="entry name" value="CheW"/>
    <property type="match status" value="1"/>
</dbReference>
<dbReference type="PANTHER" id="PTHR43395:SF10">
    <property type="entry name" value="CHEMOTAXIS PROTEIN CHEA"/>
    <property type="match status" value="1"/>
</dbReference>
<keyword evidence="7" id="KW-0547">Nucleotide-binding</keyword>
<dbReference type="GO" id="GO:0000155">
    <property type="term" value="F:phosphorelay sensor kinase activity"/>
    <property type="evidence" value="ECO:0007669"/>
    <property type="project" value="InterPro"/>
</dbReference>
<evidence type="ECO:0000259" key="17">
    <source>
        <dbReference type="PROSITE" id="PS51061"/>
    </source>
</evidence>
<comment type="caution">
    <text evidence="18">The sequence shown here is derived from an EMBL/GenBank/DDBJ whole genome shotgun (WGS) entry which is preliminary data.</text>
</comment>
<dbReference type="AlphaFoldDB" id="A0A6B2JUM5"/>
<dbReference type="FunFam" id="3.30.565.10:FF:000016">
    <property type="entry name" value="Chemotaxis protein CheA, putative"/>
    <property type="match status" value="1"/>
</dbReference>
<evidence type="ECO:0000313" key="19">
    <source>
        <dbReference type="Proteomes" id="UP000474757"/>
    </source>
</evidence>
<evidence type="ECO:0000256" key="11">
    <source>
        <dbReference type="ARBA" id="ARBA00035100"/>
    </source>
</evidence>
<evidence type="ECO:0000313" key="18">
    <source>
        <dbReference type="EMBL" id="NDV00319.1"/>
    </source>
</evidence>
<dbReference type="EC" id="2.7.13.3" evidence="2"/>
<dbReference type="CDD" id="cd00088">
    <property type="entry name" value="HPT"/>
    <property type="match status" value="1"/>
</dbReference>
<dbReference type="InterPro" id="IPR037006">
    <property type="entry name" value="CheA-like_homodim_sf"/>
</dbReference>
<name>A0A6B2JUM5_9RHOB</name>
<keyword evidence="8" id="KW-0418">Kinase</keyword>
<feature type="compositionally biased region" description="Low complexity" evidence="13">
    <location>
        <begin position="269"/>
        <end position="287"/>
    </location>
</feature>
<dbReference type="PROSITE" id="PS50851">
    <property type="entry name" value="CHEW"/>
    <property type="match status" value="1"/>
</dbReference>
<evidence type="ECO:0000256" key="10">
    <source>
        <dbReference type="ARBA" id="ARBA00023012"/>
    </source>
</evidence>
<dbReference type="Pfam" id="PF01627">
    <property type="entry name" value="Hpt"/>
    <property type="match status" value="1"/>
</dbReference>
<dbReference type="PANTHER" id="PTHR43395">
    <property type="entry name" value="SENSOR HISTIDINE KINASE CHEA"/>
    <property type="match status" value="1"/>
</dbReference>
<dbReference type="GO" id="GO:0005524">
    <property type="term" value="F:ATP binding"/>
    <property type="evidence" value="ECO:0007669"/>
    <property type="project" value="UniProtKB-KW"/>
</dbReference>
<dbReference type="InterPro" id="IPR001374">
    <property type="entry name" value="R3H_dom"/>
</dbReference>
<dbReference type="GO" id="GO:0003676">
    <property type="term" value="F:nucleic acid binding"/>
    <property type="evidence" value="ECO:0007669"/>
    <property type="project" value="UniProtKB-UniRule"/>
</dbReference>
<evidence type="ECO:0000256" key="4">
    <source>
        <dbReference type="ARBA" id="ARBA00022500"/>
    </source>
</evidence>
<dbReference type="SMART" id="SM00387">
    <property type="entry name" value="HATPase_c"/>
    <property type="match status" value="1"/>
</dbReference>
<dbReference type="InterPro" id="IPR036641">
    <property type="entry name" value="HPT_dom_sf"/>
</dbReference>
<keyword evidence="6" id="KW-0808">Transferase</keyword>
<dbReference type="Pfam" id="PF02518">
    <property type="entry name" value="HATPase_c"/>
    <property type="match status" value="1"/>
</dbReference>
<evidence type="ECO:0000256" key="1">
    <source>
        <dbReference type="ARBA" id="ARBA00000085"/>
    </source>
</evidence>
<evidence type="ECO:0000259" key="16">
    <source>
        <dbReference type="PROSITE" id="PS50894"/>
    </source>
</evidence>
<dbReference type="InterPro" id="IPR008207">
    <property type="entry name" value="Sig_transdc_His_kin_Hpt_dom"/>
</dbReference>
<dbReference type="EMBL" id="JAAGAB010000001">
    <property type="protein sequence ID" value="NDV00319.1"/>
    <property type="molecule type" value="Genomic_DNA"/>
</dbReference>
<evidence type="ECO:0000256" key="3">
    <source>
        <dbReference type="ARBA" id="ARBA00021495"/>
    </source>
</evidence>
<dbReference type="InterPro" id="IPR002545">
    <property type="entry name" value="CheW-lke_dom"/>
</dbReference>
<dbReference type="InterPro" id="IPR003594">
    <property type="entry name" value="HATPase_dom"/>
</dbReference>
<dbReference type="PRINTS" id="PR00344">
    <property type="entry name" value="BCTRLSENSOR"/>
</dbReference>
<evidence type="ECO:0000259" key="14">
    <source>
        <dbReference type="PROSITE" id="PS50109"/>
    </source>
</evidence>
<reference evidence="18 19" key="1">
    <citation type="submission" date="2020-02" db="EMBL/GenBank/DDBJ databases">
        <title>Pseudoroseicyclus tamarix, sp. nov., isolated from offshore sediment of a Tamarix chinensis forest.</title>
        <authorList>
            <person name="Gai Y."/>
        </authorList>
    </citation>
    <scope>NUCLEOTIDE SEQUENCE [LARGE SCALE GENOMIC DNA]</scope>
    <source>
        <strain evidence="18 19">CLL3-39</strain>
    </source>
</reference>
<feature type="modified residue" description="Phosphohistidine" evidence="12">
    <location>
        <position position="46"/>
    </location>
</feature>
<keyword evidence="9" id="KW-0067">ATP-binding</keyword>
<comment type="catalytic activity">
    <reaction evidence="1">
        <text>ATP + protein L-histidine = ADP + protein N-phospho-L-histidine.</text>
        <dbReference type="EC" id="2.7.13.3"/>
    </reaction>
</comment>
<dbReference type="InterPro" id="IPR036890">
    <property type="entry name" value="HATPase_C_sf"/>
</dbReference>
<dbReference type="PROSITE" id="PS50894">
    <property type="entry name" value="HPT"/>
    <property type="match status" value="1"/>
</dbReference>
<evidence type="ECO:0000256" key="9">
    <source>
        <dbReference type="ARBA" id="ARBA00022840"/>
    </source>
</evidence>
<feature type="domain" description="Histidine kinase" evidence="14">
    <location>
        <begin position="329"/>
        <end position="533"/>
    </location>
</feature>
<evidence type="ECO:0000256" key="5">
    <source>
        <dbReference type="ARBA" id="ARBA00022553"/>
    </source>
</evidence>
<sequence>MMDAETLAVFRAETEGLVETLEERLLALQATPEDRELIDGVFRDLHTLKGTGAMFGREDIAGFLHDFESAFEAVRSGAAEVDAPLVAISLRARDHVAALLEAEGAPGGEAILADLARHLGKEAGAEEGFALDLGEPPPAAGAGPWQLTFKLPADTLVLGGKPELVLAELRELGATRLRARIRDVPPLPLLDAAELHLGWEVELPAEVSEDAIRDVFLFHEQGLELTLARAEGAPPPAQPAPETSISPAEPAPEGPTAAAQPRPAPAAPPSAAEPRDASAAAPAAKPSAHMRVPAERLDDMMDRVGELVLAEARLVDIVARSGDPSLVAVTEDIQRLTAAMRDTTMSIRMTPISTITGRFRRLVHDLTSKLGKRIAFVAEGEETELDKTVVERLTEPLMHIIRNAADHGLEEPSGRAAAGKEETGTITLSARYSGAEVLISLSDDGRGLNREAIRARATARGLLGEGAEPADEELFGLIFAPGFSTAAEVTELSGRGVGMDVVKRTIDGLRGAIEVTSRPGEGTSVTLRLPLTLAIIDGLLIEVAGERFVLPLAAVDEIVELPEALAEPGARGNAFLDIRDSLVPFLRLRQLLQSSGVPGPHQKVIVVTSADGRVGLVVDRIIGSNQTVIKQLSPLHAGVKTFSGATILGDGAVALILDVPQLVARGRLEADGREAA</sequence>
<dbReference type="InterPro" id="IPR004358">
    <property type="entry name" value="Sig_transdc_His_kin-like_C"/>
</dbReference>
<dbReference type="InterPro" id="IPR005467">
    <property type="entry name" value="His_kinase_dom"/>
</dbReference>
<dbReference type="InterPro" id="IPR036061">
    <property type="entry name" value="CheW-like_dom_sf"/>
</dbReference>
<dbReference type="Proteomes" id="UP000474757">
    <property type="component" value="Unassembled WGS sequence"/>
</dbReference>
<feature type="region of interest" description="Disordered" evidence="13">
    <location>
        <begin position="231"/>
        <end position="292"/>
    </location>
</feature>
<accession>A0A6B2JUM5</accession>
<evidence type="ECO:0000256" key="7">
    <source>
        <dbReference type="ARBA" id="ARBA00022741"/>
    </source>
</evidence>